<protein>
    <submittedName>
        <fullName evidence="1">Uncharacterized protein</fullName>
    </submittedName>
</protein>
<keyword evidence="3" id="KW-1185">Reference proteome</keyword>
<evidence type="ECO:0000313" key="4">
    <source>
        <dbReference type="Proteomes" id="UP000261166"/>
    </source>
</evidence>
<organism evidence="1 3">
    <name type="scientific">Eisenbergiella massiliensis</name>
    <dbReference type="NCBI Taxonomy" id="1720294"/>
    <lineage>
        <taxon>Bacteria</taxon>
        <taxon>Bacillati</taxon>
        <taxon>Bacillota</taxon>
        <taxon>Clostridia</taxon>
        <taxon>Lachnospirales</taxon>
        <taxon>Lachnospiraceae</taxon>
        <taxon>Eisenbergiella</taxon>
    </lineage>
</organism>
<proteinExistence type="predicted"/>
<dbReference type="EMBL" id="QVLU01000004">
    <property type="protein sequence ID" value="RGE73096.1"/>
    <property type="molecule type" value="Genomic_DNA"/>
</dbReference>
<dbReference type="Proteomes" id="UP000260812">
    <property type="component" value="Unassembled WGS sequence"/>
</dbReference>
<sequence length="103" mass="11386">MIAEAVAGNQPFFSIACVMNYQPCIAAMKWFRESVYFSKDYGDIPKQLLEYAEDSNMLSAIVSYAKQADVGIEDMTFEVGNEELSQSELYTGNLPEGSGLFCG</sequence>
<dbReference type="RefSeq" id="WP_025488233.1">
    <property type="nucleotide sequence ID" value="NZ_QVLU01000004.1"/>
</dbReference>
<dbReference type="GeneID" id="97990851"/>
<dbReference type="EMBL" id="QVLV01000001">
    <property type="protein sequence ID" value="RGE65102.1"/>
    <property type="molecule type" value="Genomic_DNA"/>
</dbReference>
<accession>A0A3E3IDI9</accession>
<evidence type="ECO:0000313" key="1">
    <source>
        <dbReference type="EMBL" id="RGE65102.1"/>
    </source>
</evidence>
<dbReference type="AlphaFoldDB" id="A0A3E3IDI9"/>
<name>A0A3E3IDI9_9FIRM</name>
<evidence type="ECO:0000313" key="3">
    <source>
        <dbReference type="Proteomes" id="UP000260812"/>
    </source>
</evidence>
<dbReference type="Proteomes" id="UP000261166">
    <property type="component" value="Unassembled WGS sequence"/>
</dbReference>
<dbReference type="OrthoDB" id="9809324at2"/>
<gene>
    <name evidence="2" type="ORF">DWY69_06340</name>
    <name evidence="1" type="ORF">DXC51_01900</name>
</gene>
<reference evidence="1 4" key="1">
    <citation type="submission" date="2018-08" db="EMBL/GenBank/DDBJ databases">
        <title>A genome reference for cultivated species of the human gut microbiota.</title>
        <authorList>
            <person name="Zou Y."/>
            <person name="Xue W."/>
            <person name="Luo G."/>
        </authorList>
    </citation>
    <scope>NUCLEOTIDE SEQUENCE [LARGE SCALE GENOMIC DNA]</scope>
    <source>
        <strain evidence="2 4">AF26-4BH</strain>
        <strain evidence="1">TF05-5AC</strain>
    </source>
</reference>
<evidence type="ECO:0000313" key="2">
    <source>
        <dbReference type="EMBL" id="RGE73096.1"/>
    </source>
</evidence>
<comment type="caution">
    <text evidence="1">The sequence shown here is derived from an EMBL/GenBank/DDBJ whole genome shotgun (WGS) entry which is preliminary data.</text>
</comment>